<proteinExistence type="predicted"/>
<protein>
    <submittedName>
        <fullName evidence="1">Uncharacterized protein</fullName>
    </submittedName>
</protein>
<keyword evidence="2" id="KW-1185">Reference proteome</keyword>
<evidence type="ECO:0000313" key="2">
    <source>
        <dbReference type="Proteomes" id="UP000295280"/>
    </source>
</evidence>
<evidence type="ECO:0000313" key="1">
    <source>
        <dbReference type="EMBL" id="TDL95551.1"/>
    </source>
</evidence>
<sequence>MDWEKKALEDLLKICIEVGKERFDLLVALGELRIEVDIEDPVFQTLQSMMPKFDVLSENIEFVEENCIGKDGKISKDDQDWQDFMSLIMKKFKKRYNKGGLKVMNWEKRAIDEIIKLLIEHTHETSQLYDRLSKLEIEINLEGSANLILHRLCPDIPYLSEGIEVVENECFVNDNKIDIHSEKWKDFISLIREYLEKRYSKK</sequence>
<comment type="caution">
    <text evidence="1">The sequence shown here is derived from an EMBL/GenBank/DDBJ whole genome shotgun (WGS) entry which is preliminary data.</text>
</comment>
<accession>A0A9Q8CJ71</accession>
<dbReference type="AlphaFoldDB" id="A0A9Q8CJ71"/>
<dbReference type="OrthoDB" id="9806653at2"/>
<dbReference type="RefSeq" id="WP_133418398.1">
    <property type="nucleotide sequence ID" value="NZ_SCWD01000006.1"/>
</dbReference>
<name>A0A9Q8CJ71_9STAP</name>
<reference evidence="1 2" key="1">
    <citation type="submission" date="2019-01" db="EMBL/GenBank/DDBJ databases">
        <title>Draft genome sequences of the type strains of six Macrococcus species.</title>
        <authorList>
            <person name="Mazhar S."/>
            <person name="Altermann E."/>
            <person name="Hill C."/>
            <person name="Mcauliffe O."/>
        </authorList>
    </citation>
    <scope>NUCLEOTIDE SEQUENCE [LARGE SCALE GENOMIC DNA]</scope>
    <source>
        <strain evidence="1 2">ATCC 51828</strain>
    </source>
</reference>
<gene>
    <name evidence="1" type="ORF">ERX40_10230</name>
</gene>
<dbReference type="EMBL" id="SCWD01000006">
    <property type="protein sequence ID" value="TDL95551.1"/>
    <property type="molecule type" value="Genomic_DNA"/>
</dbReference>
<organism evidence="1 2">
    <name type="scientific">Macrococcus carouselicus</name>
    <dbReference type="NCBI Taxonomy" id="69969"/>
    <lineage>
        <taxon>Bacteria</taxon>
        <taxon>Bacillati</taxon>
        <taxon>Bacillota</taxon>
        <taxon>Bacilli</taxon>
        <taxon>Bacillales</taxon>
        <taxon>Staphylococcaceae</taxon>
        <taxon>Macrococcus</taxon>
    </lineage>
</organism>
<dbReference type="Proteomes" id="UP000295280">
    <property type="component" value="Unassembled WGS sequence"/>
</dbReference>